<accession>A0A8T9BHI2</accession>
<comment type="subcellular location">
    <subcellularLocation>
        <location evidence="2">Endoplasmic reticulum</location>
    </subcellularLocation>
    <subcellularLocation>
        <location evidence="3">Membrane</location>
    </subcellularLocation>
    <subcellularLocation>
        <location evidence="1">Mitochondrion</location>
    </subcellularLocation>
</comment>
<dbReference type="GO" id="GO:0005739">
    <property type="term" value="C:mitochondrion"/>
    <property type="evidence" value="ECO:0007669"/>
    <property type="project" value="UniProtKB-SubCell"/>
</dbReference>
<comment type="caution">
    <text evidence="7">The sequence shown here is derived from an EMBL/GenBank/DDBJ whole genome shotgun (WGS) entry which is preliminary data.</text>
</comment>
<gene>
    <name evidence="7" type="ORF">LARI1_G004175</name>
</gene>
<dbReference type="AlphaFoldDB" id="A0A8T9BHI2"/>
<keyword evidence="4" id="KW-0256">Endoplasmic reticulum</keyword>
<keyword evidence="5" id="KW-0496">Mitochondrion</keyword>
<evidence type="ECO:0000256" key="2">
    <source>
        <dbReference type="ARBA" id="ARBA00004240"/>
    </source>
</evidence>
<dbReference type="PANTHER" id="PTHR48182:SF2">
    <property type="entry name" value="PROTEIN SERAC1"/>
    <property type="match status" value="1"/>
</dbReference>
<evidence type="ECO:0000256" key="5">
    <source>
        <dbReference type="ARBA" id="ARBA00023128"/>
    </source>
</evidence>
<name>A0A8T9BHI2_9HELO</name>
<evidence type="ECO:0000256" key="4">
    <source>
        <dbReference type="ARBA" id="ARBA00022824"/>
    </source>
</evidence>
<dbReference type="EMBL" id="QGMF01000216">
    <property type="protein sequence ID" value="TVY17863.1"/>
    <property type="molecule type" value="Genomic_DNA"/>
</dbReference>
<keyword evidence="6" id="KW-0472">Membrane</keyword>
<dbReference type="GO" id="GO:0005783">
    <property type="term" value="C:endoplasmic reticulum"/>
    <property type="evidence" value="ECO:0007669"/>
    <property type="project" value="UniProtKB-SubCell"/>
</dbReference>
<keyword evidence="8" id="KW-1185">Reference proteome</keyword>
<evidence type="ECO:0000256" key="6">
    <source>
        <dbReference type="ARBA" id="ARBA00023136"/>
    </source>
</evidence>
<dbReference type="Proteomes" id="UP000469559">
    <property type="component" value="Unassembled WGS sequence"/>
</dbReference>
<reference evidence="7 8" key="1">
    <citation type="submission" date="2018-05" db="EMBL/GenBank/DDBJ databases">
        <title>Whole genome sequencing for identification of molecular markers to develop diagnostic detection tools for the regulated plant pathogen Lachnellula willkommii.</title>
        <authorList>
            <person name="Giroux E."/>
            <person name="Bilodeau G."/>
        </authorList>
    </citation>
    <scope>NUCLEOTIDE SEQUENCE [LARGE SCALE GENOMIC DNA]</scope>
    <source>
        <strain evidence="7 8">CBS 203.66</strain>
    </source>
</reference>
<dbReference type="OrthoDB" id="5086500at2759"/>
<dbReference type="InterPro" id="IPR052374">
    <property type="entry name" value="SERAC1"/>
</dbReference>
<protein>
    <submittedName>
        <fullName evidence="7">Uncharacterized protein</fullName>
    </submittedName>
</protein>
<evidence type="ECO:0000256" key="1">
    <source>
        <dbReference type="ARBA" id="ARBA00004173"/>
    </source>
</evidence>
<proteinExistence type="predicted"/>
<evidence type="ECO:0000256" key="3">
    <source>
        <dbReference type="ARBA" id="ARBA00004370"/>
    </source>
</evidence>
<dbReference type="PANTHER" id="PTHR48182">
    <property type="entry name" value="PROTEIN SERAC1"/>
    <property type="match status" value="1"/>
</dbReference>
<organism evidence="7 8">
    <name type="scientific">Lachnellula arida</name>
    <dbReference type="NCBI Taxonomy" id="1316785"/>
    <lineage>
        <taxon>Eukaryota</taxon>
        <taxon>Fungi</taxon>
        <taxon>Dikarya</taxon>
        <taxon>Ascomycota</taxon>
        <taxon>Pezizomycotina</taxon>
        <taxon>Leotiomycetes</taxon>
        <taxon>Helotiales</taxon>
        <taxon>Lachnaceae</taxon>
        <taxon>Lachnellula</taxon>
    </lineage>
</organism>
<evidence type="ECO:0000313" key="7">
    <source>
        <dbReference type="EMBL" id="TVY17863.1"/>
    </source>
</evidence>
<sequence>MPPKFSVMKATAPQVYGIQELYRAADAPAEIDIVAVHGLNGDSIKTWTSEPEGICWLSHPDFLPKYVNRARVLTWGYNANVSSLDGRTTSSDRIYGMLKHLWHNYMLIESLKVPNTDRSSFFVTPWVCTPAHTPFSSSALHTTAPTKHVSLPSSKTRDSPKHYRLIRASDVQLLHLLFLGIGENRPGECIVDEASAAPVLDDTERSGVAGDYRGMCRFKKHTSQDFRTVVAALRRYSQQAPRVIRGRLLEAESLDRDRRGEEAMKLLRYGRFPMGANLIESSSSRDC</sequence>
<evidence type="ECO:0000313" key="8">
    <source>
        <dbReference type="Proteomes" id="UP000469559"/>
    </source>
</evidence>
<dbReference type="GO" id="GO:0016020">
    <property type="term" value="C:membrane"/>
    <property type="evidence" value="ECO:0007669"/>
    <property type="project" value="UniProtKB-SubCell"/>
</dbReference>